<dbReference type="AlphaFoldDB" id="A0A1G5Z9W6"/>
<dbReference type="SUPFAM" id="SSF55298">
    <property type="entry name" value="YjgF-like"/>
    <property type="match status" value="1"/>
</dbReference>
<dbReference type="InterPro" id="IPR006175">
    <property type="entry name" value="YjgF/YER057c/UK114"/>
</dbReference>
<organism evidence="1 2">
    <name type="scientific">Mesorhizobium qingshengii</name>
    <dbReference type="NCBI Taxonomy" id="1165689"/>
    <lineage>
        <taxon>Bacteria</taxon>
        <taxon>Pseudomonadati</taxon>
        <taxon>Pseudomonadota</taxon>
        <taxon>Alphaproteobacteria</taxon>
        <taxon>Hyphomicrobiales</taxon>
        <taxon>Phyllobacteriaceae</taxon>
        <taxon>Mesorhizobium</taxon>
    </lineage>
</organism>
<dbReference type="EMBL" id="FMXM01000015">
    <property type="protein sequence ID" value="SDA91621.1"/>
    <property type="molecule type" value="Genomic_DNA"/>
</dbReference>
<dbReference type="PANTHER" id="PTHR43760:SF1">
    <property type="entry name" value="ENDORIBONUCLEASE L-PSP_CHORISMATE MUTASE-LIKE DOMAIN-CONTAINING PROTEIN"/>
    <property type="match status" value="1"/>
</dbReference>
<evidence type="ECO:0000313" key="1">
    <source>
        <dbReference type="EMBL" id="SDA91621.1"/>
    </source>
</evidence>
<evidence type="ECO:0000313" key="2">
    <source>
        <dbReference type="Proteomes" id="UP000198588"/>
    </source>
</evidence>
<proteinExistence type="predicted"/>
<dbReference type="InterPro" id="IPR013813">
    <property type="entry name" value="Endoribo_LPSP/chorism_mut-like"/>
</dbReference>
<accession>A0A1G5Z9W6</accession>
<dbReference type="Gene3D" id="3.30.1330.40">
    <property type="entry name" value="RutC-like"/>
    <property type="match status" value="1"/>
</dbReference>
<sequence length="153" mass="16546">MSYKQRLEACGIDWPTLSRPDLPFAPTIRVGDVLYVSGQIPEILDDIPSTGQVGREIDLEAAQKSARVCAANIIYWVDKALDGDLDRVVQLAKMNIFISAVPGFTDYSQVGNGASEVMRAVFGSRGEHARCALGMGGLPANVPVEIDAVFHVR</sequence>
<dbReference type="InterPro" id="IPR035959">
    <property type="entry name" value="RutC-like_sf"/>
</dbReference>
<dbReference type="STRING" id="1165689.SAMN02927914_04552"/>
<reference evidence="1 2" key="1">
    <citation type="submission" date="2016-10" db="EMBL/GenBank/DDBJ databases">
        <authorList>
            <person name="de Groot N.N."/>
        </authorList>
    </citation>
    <scope>NUCLEOTIDE SEQUENCE [LARGE SCALE GENOMIC DNA]</scope>
    <source>
        <strain evidence="1 2">CGMCC 1.12097</strain>
    </source>
</reference>
<dbReference type="PANTHER" id="PTHR43760">
    <property type="entry name" value="ENDORIBONUCLEASE-RELATED"/>
    <property type="match status" value="1"/>
</dbReference>
<dbReference type="RefSeq" id="WP_167365201.1">
    <property type="nucleotide sequence ID" value="NZ_FMXM01000015.1"/>
</dbReference>
<protein>
    <submittedName>
        <fullName evidence="1">Enamine deaminase RidA, house cleaning of reactive enamine intermediates, YjgF/YER057c/UK114 family</fullName>
    </submittedName>
</protein>
<gene>
    <name evidence="1" type="ORF">SAMN02927914_04552</name>
</gene>
<dbReference type="Pfam" id="PF01042">
    <property type="entry name" value="Ribonuc_L-PSP"/>
    <property type="match status" value="1"/>
</dbReference>
<name>A0A1G5Z9W6_9HYPH</name>
<dbReference type="CDD" id="cd02199">
    <property type="entry name" value="YjgF_YER057c_UK114_like_1"/>
    <property type="match status" value="1"/>
</dbReference>
<dbReference type="Proteomes" id="UP000198588">
    <property type="component" value="Unassembled WGS sequence"/>
</dbReference>